<comment type="caution">
    <text evidence="5">The sequence shown here is derived from an EMBL/GenBank/DDBJ whole genome shotgun (WGS) entry which is preliminary data.</text>
</comment>
<dbReference type="Proteomes" id="UP000702209">
    <property type="component" value="Unassembled WGS sequence"/>
</dbReference>
<dbReference type="InterPro" id="IPR029062">
    <property type="entry name" value="Class_I_gatase-like"/>
</dbReference>
<dbReference type="SUPFAM" id="SSF46689">
    <property type="entry name" value="Homeodomain-like"/>
    <property type="match status" value="2"/>
</dbReference>
<dbReference type="SMART" id="SM00342">
    <property type="entry name" value="HTH_ARAC"/>
    <property type="match status" value="1"/>
</dbReference>
<dbReference type="CDD" id="cd03137">
    <property type="entry name" value="GATase1_AraC_1"/>
    <property type="match status" value="1"/>
</dbReference>
<gene>
    <name evidence="5" type="ORF">IU459_06515</name>
</gene>
<evidence type="ECO:0000256" key="2">
    <source>
        <dbReference type="ARBA" id="ARBA00023163"/>
    </source>
</evidence>
<evidence type="ECO:0000313" key="6">
    <source>
        <dbReference type="Proteomes" id="UP000702209"/>
    </source>
</evidence>
<dbReference type="InterPro" id="IPR018060">
    <property type="entry name" value="HTH_AraC"/>
</dbReference>
<dbReference type="RefSeq" id="WP_195128532.1">
    <property type="nucleotide sequence ID" value="NZ_JADLQX010000003.1"/>
</dbReference>
<protein>
    <submittedName>
        <fullName evidence="5">Helix-turn-helix domain-containing protein</fullName>
    </submittedName>
</protein>
<keyword evidence="1" id="KW-0805">Transcription regulation</keyword>
<keyword evidence="2" id="KW-0804">Transcription</keyword>
<evidence type="ECO:0000259" key="4">
    <source>
        <dbReference type="PROSITE" id="PS01124"/>
    </source>
</evidence>
<dbReference type="SUPFAM" id="SSF52317">
    <property type="entry name" value="Class I glutamine amidotransferase-like"/>
    <property type="match status" value="1"/>
</dbReference>
<accession>A0ABS0CKR9</accession>
<name>A0ABS0CKR9_9NOCA</name>
<dbReference type="PANTHER" id="PTHR43130">
    <property type="entry name" value="ARAC-FAMILY TRANSCRIPTIONAL REGULATOR"/>
    <property type="match status" value="1"/>
</dbReference>
<dbReference type="Gene3D" id="1.10.10.60">
    <property type="entry name" value="Homeodomain-like"/>
    <property type="match status" value="1"/>
</dbReference>
<dbReference type="Pfam" id="PF01965">
    <property type="entry name" value="DJ-1_PfpI"/>
    <property type="match status" value="1"/>
</dbReference>
<dbReference type="PROSITE" id="PS01124">
    <property type="entry name" value="HTH_ARAC_FAMILY_2"/>
    <property type="match status" value="1"/>
</dbReference>
<evidence type="ECO:0000256" key="3">
    <source>
        <dbReference type="SAM" id="MobiDB-lite"/>
    </source>
</evidence>
<reference evidence="5 6" key="1">
    <citation type="submission" date="2020-10" db="EMBL/GenBank/DDBJ databases">
        <title>Identification of Nocardia species via Next-generation sequencing and recognition of intraspecies genetic diversity.</title>
        <authorList>
            <person name="Li P."/>
            <person name="Li P."/>
            <person name="Lu B."/>
        </authorList>
    </citation>
    <scope>NUCLEOTIDE SEQUENCE [LARGE SCALE GENOMIC DNA]</scope>
    <source>
        <strain evidence="5 6">BJ06-0157</strain>
    </source>
</reference>
<dbReference type="EMBL" id="JADLQX010000003">
    <property type="protein sequence ID" value="MBF6297196.1"/>
    <property type="molecule type" value="Genomic_DNA"/>
</dbReference>
<feature type="region of interest" description="Disordered" evidence="3">
    <location>
        <begin position="304"/>
        <end position="336"/>
    </location>
</feature>
<evidence type="ECO:0000313" key="5">
    <source>
        <dbReference type="EMBL" id="MBF6297196.1"/>
    </source>
</evidence>
<organism evidence="5 6">
    <name type="scientific">Nocardia amamiensis</name>
    <dbReference type="NCBI Taxonomy" id="404578"/>
    <lineage>
        <taxon>Bacteria</taxon>
        <taxon>Bacillati</taxon>
        <taxon>Actinomycetota</taxon>
        <taxon>Actinomycetes</taxon>
        <taxon>Mycobacteriales</taxon>
        <taxon>Nocardiaceae</taxon>
        <taxon>Nocardia</taxon>
    </lineage>
</organism>
<feature type="domain" description="HTH araC/xylS-type" evidence="4">
    <location>
        <begin position="212"/>
        <end position="310"/>
    </location>
</feature>
<dbReference type="InterPro" id="IPR052158">
    <property type="entry name" value="INH-QAR"/>
</dbReference>
<dbReference type="InterPro" id="IPR002818">
    <property type="entry name" value="DJ-1/PfpI"/>
</dbReference>
<dbReference type="Gene3D" id="3.40.50.880">
    <property type="match status" value="1"/>
</dbReference>
<dbReference type="InterPro" id="IPR009057">
    <property type="entry name" value="Homeodomain-like_sf"/>
</dbReference>
<dbReference type="PANTHER" id="PTHR43130:SF3">
    <property type="entry name" value="HTH-TYPE TRANSCRIPTIONAL REGULATOR RV1931C"/>
    <property type="match status" value="1"/>
</dbReference>
<dbReference type="Pfam" id="PF12833">
    <property type="entry name" value="HTH_18"/>
    <property type="match status" value="1"/>
</dbReference>
<keyword evidence="6" id="KW-1185">Reference proteome</keyword>
<sequence length="336" mass="35425">MQTVAVVAVPPVKAFDLSMPETVLGAAMVDGEPGYRILVCTARPGVLPAGLGGFDVVVSRGLEAIDVADIVIVPSTGSRGSADEATVAALRRAAADGKRVTSICSGAFVLAQAGLLSGRTATTHWGLADELAAMFPDVSVRSDALFIEDGPITTAAGAAAGIDLCLHLIRADYGATVANAAARTAVVTPVRPGGQAQFVDVPLPPENGVTLAATRAWALGRLDTPLSLDHLARHARTSVRTLTRRFHEETGLSPQKWLLHQRLQRARELLESTTLPMDQVARHSGIGSAESLRQHMIRHVGVPPSSYRASFTRSPAGPQPQPQPQPQRKAPARRRP</sequence>
<proteinExistence type="predicted"/>
<evidence type="ECO:0000256" key="1">
    <source>
        <dbReference type="ARBA" id="ARBA00023015"/>
    </source>
</evidence>